<dbReference type="PANTHER" id="PTHR43977">
    <property type="entry name" value="STRUCTURAL MAINTENANCE OF CHROMOSOMES PROTEIN 3"/>
    <property type="match status" value="1"/>
</dbReference>
<accession>A0A8S3GIV9</accession>
<evidence type="ECO:0000313" key="2">
    <source>
        <dbReference type="EMBL" id="CAF5162355.1"/>
    </source>
</evidence>
<dbReference type="Gene3D" id="1.10.287.1490">
    <property type="match status" value="1"/>
</dbReference>
<feature type="non-terminal residue" evidence="2">
    <location>
        <position position="430"/>
    </location>
</feature>
<feature type="non-terminal residue" evidence="2">
    <location>
        <position position="1"/>
    </location>
</feature>
<name>A0A8S3GIV9_9BILA</name>
<protein>
    <submittedName>
        <fullName evidence="2">Uncharacterized protein</fullName>
    </submittedName>
</protein>
<dbReference type="AlphaFoldDB" id="A0A8S3GIV9"/>
<evidence type="ECO:0000313" key="3">
    <source>
        <dbReference type="Proteomes" id="UP000676336"/>
    </source>
</evidence>
<proteinExistence type="predicted"/>
<dbReference type="EMBL" id="CAJOBI010295802">
    <property type="protein sequence ID" value="CAF5162355.1"/>
    <property type="molecule type" value="Genomic_DNA"/>
</dbReference>
<keyword evidence="1" id="KW-0175">Coiled coil</keyword>
<sequence length="430" mass="50915">FQLIVFVSILVVHHLKIMEDFDEDDFFRHRSPDYAKVQNDKQMLTDHCALEHDKLITNKKGLYQEKIELGKVSESLANETNALITELEEHSRKIGQLEEETANMYAEQFQLTTLIGQEQSNLDSHKVQSENYERELRQHANIKKTLELEEKQLREQLAAMKEKTDENTTTQNNLQVSLKELQDQIERTNRELQEQERLLTQENEQQQQLESKLEELLAEMRQIEEKIKQITAELEQLNEEQRILILQQKDLKKQQDQLNAMIVQLERILQEKEAGIARQQTHIDRIQQKIEQLEKQIETVRQEIQVLTEELQALHEELAKAEARLSQIEHERKQLEAEKRVLEQTYNTLDDQRTDYNNQLNALLEKLRVTDELVTQTQIKVAQLDRLLENQTAQVERLQNEHDGLEIKVTELTDQCNQLNEQKEDALRQR</sequence>
<gene>
    <name evidence="2" type="ORF">SMN809_LOCUS64676</name>
</gene>
<feature type="coiled-coil region" evidence="1">
    <location>
        <begin position="80"/>
        <end position="429"/>
    </location>
</feature>
<comment type="caution">
    <text evidence="2">The sequence shown here is derived from an EMBL/GenBank/DDBJ whole genome shotgun (WGS) entry which is preliminary data.</text>
</comment>
<organism evidence="2 3">
    <name type="scientific">Rotaria magnacalcarata</name>
    <dbReference type="NCBI Taxonomy" id="392030"/>
    <lineage>
        <taxon>Eukaryota</taxon>
        <taxon>Metazoa</taxon>
        <taxon>Spiralia</taxon>
        <taxon>Gnathifera</taxon>
        <taxon>Rotifera</taxon>
        <taxon>Eurotatoria</taxon>
        <taxon>Bdelloidea</taxon>
        <taxon>Philodinida</taxon>
        <taxon>Philodinidae</taxon>
        <taxon>Rotaria</taxon>
    </lineage>
</organism>
<evidence type="ECO:0000256" key="1">
    <source>
        <dbReference type="SAM" id="Coils"/>
    </source>
</evidence>
<reference evidence="2" key="1">
    <citation type="submission" date="2021-02" db="EMBL/GenBank/DDBJ databases">
        <authorList>
            <person name="Nowell W R."/>
        </authorList>
    </citation>
    <scope>NUCLEOTIDE SEQUENCE</scope>
</reference>
<dbReference type="Proteomes" id="UP000676336">
    <property type="component" value="Unassembled WGS sequence"/>
</dbReference>
<dbReference type="SUPFAM" id="SSF57997">
    <property type="entry name" value="Tropomyosin"/>
    <property type="match status" value="1"/>
</dbReference>